<dbReference type="GO" id="GO:0015628">
    <property type="term" value="P:protein secretion by the type II secretion system"/>
    <property type="evidence" value="ECO:0007669"/>
    <property type="project" value="InterPro"/>
</dbReference>
<dbReference type="GO" id="GO:0009279">
    <property type="term" value="C:cell outer membrane"/>
    <property type="evidence" value="ECO:0007669"/>
    <property type="project" value="UniProtKB-SubCell"/>
</dbReference>
<dbReference type="Proteomes" id="UP000242849">
    <property type="component" value="Unassembled WGS sequence"/>
</dbReference>
<gene>
    <name evidence="14" type="ORF">SAMN05421553_2214</name>
</gene>
<dbReference type="STRING" id="53406.SAMN05421553_2214"/>
<dbReference type="InterPro" id="IPR005644">
    <property type="entry name" value="NolW-like"/>
</dbReference>
<evidence type="ECO:0000313" key="15">
    <source>
        <dbReference type="Proteomes" id="UP000242849"/>
    </source>
</evidence>
<dbReference type="Pfam" id="PF21305">
    <property type="entry name" value="type_II_gspD_N0"/>
    <property type="match status" value="1"/>
</dbReference>
<protein>
    <submittedName>
        <fullName evidence="14">General secretion pathway protein D</fullName>
    </submittedName>
</protein>
<keyword evidence="15" id="KW-1185">Reference proteome</keyword>
<feature type="chain" id="PRO_5017182191" evidence="12">
    <location>
        <begin position="30"/>
        <end position="749"/>
    </location>
</feature>
<evidence type="ECO:0000256" key="3">
    <source>
        <dbReference type="ARBA" id="ARBA00022448"/>
    </source>
</evidence>
<keyword evidence="4" id="KW-1134">Transmembrane beta strand</keyword>
<dbReference type="Gene3D" id="3.30.1370.120">
    <property type="match status" value="3"/>
</dbReference>
<comment type="similarity">
    <text evidence="2">Belongs to the bacterial secretin family. GSP D subfamily.</text>
</comment>
<proteinExistence type="inferred from homology"/>
<feature type="region of interest" description="Disordered" evidence="11">
    <location>
        <begin position="647"/>
        <end position="673"/>
    </location>
</feature>
<feature type="signal peptide" evidence="12">
    <location>
        <begin position="1"/>
        <end position="29"/>
    </location>
</feature>
<dbReference type="InterPro" id="IPR049371">
    <property type="entry name" value="GspD-like_N0"/>
</dbReference>
<feature type="domain" description="SPOR" evidence="13">
    <location>
        <begin position="671"/>
        <end position="749"/>
    </location>
</feature>
<dbReference type="PANTHER" id="PTHR30332:SF24">
    <property type="entry name" value="SECRETIN GSPD-RELATED"/>
    <property type="match status" value="1"/>
</dbReference>
<evidence type="ECO:0000256" key="7">
    <source>
        <dbReference type="ARBA" id="ARBA00022927"/>
    </source>
</evidence>
<dbReference type="PRINTS" id="PR00811">
    <property type="entry name" value="BCTERIALGSPD"/>
</dbReference>
<keyword evidence="6 12" id="KW-0732">Signal</keyword>
<keyword evidence="8" id="KW-0472">Membrane</keyword>
<accession>A0A1H4YRZ4</accession>
<evidence type="ECO:0000313" key="14">
    <source>
        <dbReference type="EMBL" id="SED19801.1"/>
    </source>
</evidence>
<evidence type="ECO:0000256" key="2">
    <source>
        <dbReference type="ARBA" id="ARBA00006980"/>
    </source>
</evidence>
<sequence>MITPALRPLFRLLLLHTALLLSIASQANASTEAPAQSEDSWTINMQSAEIRDFIEQISSISGQTFIIDPRVKGQVTVIAQQPMNIAEVYKLFLSVMSTHGFAVMPQGNQLSIIPSSEAKTTAGSNGNLETRVLQVQHGAANDLLPLIRPLVANHGHLAAVPSSNSLIISDTPANIARIDEIIRQLDSQNQDDFSVYDLRHAWVHELAAVINSSLKNAQASGAQVIADTRANRLLLLGPSDARARLLKLAQSLDTPSSRSTNTRVIRLRHGDAKEMAKTLGDFGDNLSQSQGNENATPLKLMIRADESLNAIVIMAEADIVNMFEDLVRQLDIPRAQVLVEAAIVEMSGDISDALGVQWAIDGRGGSGLGGVNFSNTGLSVGTLLGAIASKETGDLAKTLPNGAIFGVGNDNFGALITALSSTGKSNLLSTPTLLTLDNQSAEILVGQNVPFQTGSYTTDAAGSSNPFTTIERKDIGVTLKVTPHINEGATLRLVIEQEISSIAPSTGLNAQAVDLVTNKRSIKSTVLADDGQVIVLGGLIQDDITSSESKVPLLGDIPGIGRLFRSTREARQKRNLMVFLRPTVARDGVGLANLSLGKYRDLRLLGQANGYDHLPQQAHALFDQGIEAAATDLRQPAKAIPAKPSKTLIETPKPVDPATLGDGRGGESKPKVAARRHTIQLVEGSSREFMQALLERHPKQPLRLAESTQAGETRYAVLYGSYPNRETALKALAVLPEQLPRRGASAQPE</sequence>
<dbReference type="RefSeq" id="WP_090380337.1">
    <property type="nucleotide sequence ID" value="NZ_CP156749.1"/>
</dbReference>
<dbReference type="Pfam" id="PF03958">
    <property type="entry name" value="Secretin_N"/>
    <property type="match status" value="3"/>
</dbReference>
<organism evidence="14 15">
    <name type="scientific">Pseudomonas anguilliseptica</name>
    <dbReference type="NCBI Taxonomy" id="53406"/>
    <lineage>
        <taxon>Bacteria</taxon>
        <taxon>Pseudomonadati</taxon>
        <taxon>Pseudomonadota</taxon>
        <taxon>Gammaproteobacteria</taxon>
        <taxon>Pseudomonadales</taxon>
        <taxon>Pseudomonadaceae</taxon>
        <taxon>Pseudomonas</taxon>
    </lineage>
</organism>
<evidence type="ECO:0000256" key="8">
    <source>
        <dbReference type="ARBA" id="ARBA00023136"/>
    </source>
</evidence>
<dbReference type="EMBL" id="FNSC01000001">
    <property type="protein sequence ID" value="SED19801.1"/>
    <property type="molecule type" value="Genomic_DNA"/>
</dbReference>
<keyword evidence="5" id="KW-0812">Transmembrane</keyword>
<evidence type="ECO:0000256" key="6">
    <source>
        <dbReference type="ARBA" id="ARBA00022729"/>
    </source>
</evidence>
<dbReference type="PROSITE" id="PS51724">
    <property type="entry name" value="SPOR"/>
    <property type="match status" value="1"/>
</dbReference>
<evidence type="ECO:0000256" key="1">
    <source>
        <dbReference type="ARBA" id="ARBA00004442"/>
    </source>
</evidence>
<dbReference type="InterPro" id="IPR038591">
    <property type="entry name" value="NolW-like_sf"/>
</dbReference>
<dbReference type="InterPro" id="IPR001775">
    <property type="entry name" value="GspD/PilQ"/>
</dbReference>
<evidence type="ECO:0000256" key="12">
    <source>
        <dbReference type="SAM" id="SignalP"/>
    </source>
</evidence>
<evidence type="ECO:0000256" key="9">
    <source>
        <dbReference type="ARBA" id="ARBA00023237"/>
    </source>
</evidence>
<dbReference type="NCBIfam" id="TIGR02517">
    <property type="entry name" value="type_II_gspD"/>
    <property type="match status" value="1"/>
</dbReference>
<dbReference type="InterPro" id="IPR013356">
    <property type="entry name" value="T2SS_GspD"/>
</dbReference>
<dbReference type="PANTHER" id="PTHR30332">
    <property type="entry name" value="PROBABLE GENERAL SECRETION PATHWAY PROTEIN D"/>
    <property type="match status" value="1"/>
</dbReference>
<dbReference type="InterPro" id="IPR004846">
    <property type="entry name" value="T2SS/T3SS_dom"/>
</dbReference>
<dbReference type="Gene3D" id="3.30.70.1070">
    <property type="entry name" value="Sporulation related repeat"/>
    <property type="match status" value="1"/>
</dbReference>
<evidence type="ECO:0000256" key="11">
    <source>
        <dbReference type="SAM" id="MobiDB-lite"/>
    </source>
</evidence>
<keyword evidence="3 10" id="KW-0813">Transport</keyword>
<dbReference type="OrthoDB" id="9775455at2"/>
<reference evidence="15" key="1">
    <citation type="submission" date="2016-10" db="EMBL/GenBank/DDBJ databases">
        <authorList>
            <person name="Varghese N."/>
            <person name="Submissions S."/>
        </authorList>
    </citation>
    <scope>NUCLEOTIDE SEQUENCE [LARGE SCALE GENOMIC DNA]</scope>
    <source>
        <strain evidence="15">DSM 12111</strain>
    </source>
</reference>
<keyword evidence="9" id="KW-0998">Cell outer membrane</keyword>
<keyword evidence="7" id="KW-0653">Protein transport</keyword>
<evidence type="ECO:0000259" key="13">
    <source>
        <dbReference type="PROSITE" id="PS51724"/>
    </source>
</evidence>
<dbReference type="AlphaFoldDB" id="A0A1H4YRZ4"/>
<dbReference type="Pfam" id="PF00263">
    <property type="entry name" value="Secretin"/>
    <property type="match status" value="1"/>
</dbReference>
<dbReference type="InterPro" id="IPR036680">
    <property type="entry name" value="SPOR-like_sf"/>
</dbReference>
<dbReference type="InterPro" id="IPR050810">
    <property type="entry name" value="Bact_Secretion_Sys_Channel"/>
</dbReference>
<evidence type="ECO:0000256" key="4">
    <source>
        <dbReference type="ARBA" id="ARBA00022452"/>
    </source>
</evidence>
<evidence type="ECO:0000256" key="10">
    <source>
        <dbReference type="RuleBase" id="RU004004"/>
    </source>
</evidence>
<comment type="subcellular location">
    <subcellularLocation>
        <location evidence="1 10">Cell outer membrane</location>
    </subcellularLocation>
</comment>
<dbReference type="InterPro" id="IPR007730">
    <property type="entry name" value="SPOR-like_dom"/>
</dbReference>
<evidence type="ECO:0000256" key="5">
    <source>
        <dbReference type="ARBA" id="ARBA00022692"/>
    </source>
</evidence>
<dbReference type="GO" id="GO:0042834">
    <property type="term" value="F:peptidoglycan binding"/>
    <property type="evidence" value="ECO:0007669"/>
    <property type="project" value="InterPro"/>
</dbReference>
<name>A0A1H4YRZ4_PSEAG</name>
<dbReference type="GO" id="GO:0015627">
    <property type="term" value="C:type II protein secretion system complex"/>
    <property type="evidence" value="ECO:0007669"/>
    <property type="project" value="InterPro"/>
</dbReference>
<dbReference type="Pfam" id="PF05036">
    <property type="entry name" value="SPOR"/>
    <property type="match status" value="1"/>
</dbReference>